<dbReference type="PROSITE" id="PS00758">
    <property type="entry name" value="ARGE_DAPE_CPG2_1"/>
    <property type="match status" value="1"/>
</dbReference>
<feature type="domain" description="Peptidase M20 dimerisation" evidence="6">
    <location>
        <begin position="177"/>
        <end position="288"/>
    </location>
</feature>
<dbReference type="Gene3D" id="3.30.70.360">
    <property type="match status" value="1"/>
</dbReference>
<dbReference type="GO" id="GO:0006526">
    <property type="term" value="P:L-arginine biosynthetic process"/>
    <property type="evidence" value="ECO:0007669"/>
    <property type="project" value="TreeGrafter"/>
</dbReference>
<dbReference type="AlphaFoldDB" id="A0A2X0WUI5"/>
<keyword evidence="8" id="KW-1185">Reference proteome</keyword>
<keyword evidence="2" id="KW-0479">Metal-binding</keyword>
<dbReference type="GO" id="GO:0008777">
    <property type="term" value="F:acetylornithine deacetylase activity"/>
    <property type="evidence" value="ECO:0007669"/>
    <property type="project" value="UniProtKB-EC"/>
</dbReference>
<keyword evidence="3 7" id="KW-0378">Hydrolase</keyword>
<keyword evidence="5" id="KW-0170">Cobalt</keyword>
<name>A0A2X0WUI5_9GAMM</name>
<dbReference type="InterPro" id="IPR011650">
    <property type="entry name" value="Peptidase_M20_dimer"/>
</dbReference>
<sequence length="380" mass="42618">MSFLNLKEEYIQILSDLVAFNTISSVDERLQQSNRAIIEYIEDFYKKLGFYTRIYTIDDKRYNLFVASSLTKGGLLLTGHTDTVSYRADKWHSDPFKLKVENNKAYGLGVTDMKGSVALIMLLSKYCYNSDFKKPLTALFTCDEESSMSGARHYLDNYEHQPDFIVVTEPSGNRPCIGHKGCTGYRLTITGKACHSSTPDKGLDAIDFIAPFIEEVNKLKESIKAFADKRFPVERPTISFGAVHGGESFNIICPKVTMLFDVRALPSYSCSQAYDDLSDIVDKLNSRYNNVYSLEKTFDNIDAFILDDKHLISMLEEITDKESFCTNGCAEAGFLSKIAPTAILGPSSSPSAHQDNEDIPLDDVEHGFDIFKTLISRICA</sequence>
<reference evidence="7 8" key="1">
    <citation type="submission" date="2018-06" db="EMBL/GenBank/DDBJ databases">
        <authorList>
            <consortium name="Pathogen Informatics"/>
            <person name="Doyle S."/>
        </authorList>
    </citation>
    <scope>NUCLEOTIDE SEQUENCE [LARGE SCALE GENOMIC DNA]</scope>
    <source>
        <strain evidence="7 8">NCTC13093</strain>
    </source>
</reference>
<organism evidence="7 8">
    <name type="scientific">Anaerobiospirillum thomasii</name>
    <dbReference type="NCBI Taxonomy" id="179995"/>
    <lineage>
        <taxon>Bacteria</taxon>
        <taxon>Pseudomonadati</taxon>
        <taxon>Pseudomonadota</taxon>
        <taxon>Gammaproteobacteria</taxon>
        <taxon>Aeromonadales</taxon>
        <taxon>Succinivibrionaceae</taxon>
        <taxon>Anaerobiospirillum</taxon>
    </lineage>
</organism>
<evidence type="ECO:0000256" key="3">
    <source>
        <dbReference type="ARBA" id="ARBA00022801"/>
    </source>
</evidence>
<dbReference type="Pfam" id="PF01546">
    <property type="entry name" value="Peptidase_M20"/>
    <property type="match status" value="1"/>
</dbReference>
<gene>
    <name evidence="7" type="primary">argE_1</name>
    <name evidence="7" type="ORF">NCTC13093_00474</name>
</gene>
<evidence type="ECO:0000256" key="2">
    <source>
        <dbReference type="ARBA" id="ARBA00022723"/>
    </source>
</evidence>
<evidence type="ECO:0000313" key="7">
    <source>
        <dbReference type="EMBL" id="SPT69111.1"/>
    </source>
</evidence>
<evidence type="ECO:0000256" key="1">
    <source>
        <dbReference type="ARBA" id="ARBA00001947"/>
    </source>
</evidence>
<dbReference type="RefSeq" id="WP_113743298.1">
    <property type="nucleotide sequence ID" value="NZ_UAPU01000007.1"/>
</dbReference>
<dbReference type="Proteomes" id="UP000250086">
    <property type="component" value="Unassembled WGS sequence"/>
</dbReference>
<dbReference type="Gene3D" id="3.40.630.10">
    <property type="entry name" value="Zn peptidases"/>
    <property type="match status" value="1"/>
</dbReference>
<dbReference type="PANTHER" id="PTHR43808">
    <property type="entry name" value="ACETYLORNITHINE DEACETYLASE"/>
    <property type="match status" value="1"/>
</dbReference>
<evidence type="ECO:0000259" key="6">
    <source>
        <dbReference type="Pfam" id="PF07687"/>
    </source>
</evidence>
<dbReference type="OrthoDB" id="3665926at2"/>
<evidence type="ECO:0000256" key="5">
    <source>
        <dbReference type="ARBA" id="ARBA00023285"/>
    </source>
</evidence>
<dbReference type="PANTHER" id="PTHR43808:SF1">
    <property type="entry name" value="ACETYLORNITHINE DEACETYLASE"/>
    <property type="match status" value="1"/>
</dbReference>
<evidence type="ECO:0000313" key="8">
    <source>
        <dbReference type="Proteomes" id="UP000250086"/>
    </source>
</evidence>
<dbReference type="GO" id="GO:0046872">
    <property type="term" value="F:metal ion binding"/>
    <property type="evidence" value="ECO:0007669"/>
    <property type="project" value="UniProtKB-KW"/>
</dbReference>
<accession>A0A2X0WUI5</accession>
<protein>
    <submittedName>
        <fullName evidence="7">Acetylornithine deacetylase</fullName>
        <ecNumber evidence="7">3.5.1.16</ecNumber>
    </submittedName>
</protein>
<dbReference type="InterPro" id="IPR050072">
    <property type="entry name" value="Peptidase_M20A"/>
</dbReference>
<keyword evidence="4" id="KW-0862">Zinc</keyword>
<comment type="cofactor">
    <cofactor evidence="1">
        <name>Zn(2+)</name>
        <dbReference type="ChEBI" id="CHEBI:29105"/>
    </cofactor>
</comment>
<dbReference type="InterPro" id="IPR001261">
    <property type="entry name" value="ArgE/DapE_CS"/>
</dbReference>
<dbReference type="SUPFAM" id="SSF55031">
    <property type="entry name" value="Bacterial exopeptidase dimerisation domain"/>
    <property type="match status" value="1"/>
</dbReference>
<evidence type="ECO:0000256" key="4">
    <source>
        <dbReference type="ARBA" id="ARBA00022833"/>
    </source>
</evidence>
<proteinExistence type="predicted"/>
<dbReference type="InterPro" id="IPR002933">
    <property type="entry name" value="Peptidase_M20"/>
</dbReference>
<dbReference type="Pfam" id="PF07687">
    <property type="entry name" value="M20_dimer"/>
    <property type="match status" value="1"/>
</dbReference>
<dbReference type="EMBL" id="UAPV01000001">
    <property type="protein sequence ID" value="SPT69111.1"/>
    <property type="molecule type" value="Genomic_DNA"/>
</dbReference>
<dbReference type="EC" id="3.5.1.16" evidence="7"/>
<dbReference type="SUPFAM" id="SSF53187">
    <property type="entry name" value="Zn-dependent exopeptidases"/>
    <property type="match status" value="1"/>
</dbReference>
<dbReference type="InterPro" id="IPR036264">
    <property type="entry name" value="Bact_exopeptidase_dim_dom"/>
</dbReference>